<name>A0ACC3C8F7_PYRYE</name>
<dbReference type="Proteomes" id="UP000798662">
    <property type="component" value="Chromosome 2"/>
</dbReference>
<gene>
    <name evidence="1" type="ORF">I4F81_008678</name>
</gene>
<evidence type="ECO:0000313" key="1">
    <source>
        <dbReference type="EMBL" id="KAK1866158.1"/>
    </source>
</evidence>
<accession>A0ACC3C8F7</accession>
<dbReference type="EMBL" id="CM020619">
    <property type="protein sequence ID" value="KAK1866158.1"/>
    <property type="molecule type" value="Genomic_DNA"/>
</dbReference>
<comment type="caution">
    <text evidence="1">The sequence shown here is derived from an EMBL/GenBank/DDBJ whole genome shotgun (WGS) entry which is preliminary data.</text>
</comment>
<reference evidence="1" key="1">
    <citation type="submission" date="2019-11" db="EMBL/GenBank/DDBJ databases">
        <title>Nori genome reveals adaptations in red seaweeds to the harsh intertidal environment.</title>
        <authorList>
            <person name="Wang D."/>
            <person name="Mao Y."/>
        </authorList>
    </citation>
    <scope>NUCLEOTIDE SEQUENCE</scope>
    <source>
        <tissue evidence="1">Gametophyte</tissue>
    </source>
</reference>
<organism evidence="1 2">
    <name type="scientific">Pyropia yezoensis</name>
    <name type="common">Susabi-nori</name>
    <name type="synonym">Porphyra yezoensis</name>
    <dbReference type="NCBI Taxonomy" id="2788"/>
    <lineage>
        <taxon>Eukaryota</taxon>
        <taxon>Rhodophyta</taxon>
        <taxon>Bangiophyceae</taxon>
        <taxon>Bangiales</taxon>
        <taxon>Bangiaceae</taxon>
        <taxon>Pyropia</taxon>
    </lineage>
</organism>
<evidence type="ECO:0000313" key="2">
    <source>
        <dbReference type="Proteomes" id="UP000798662"/>
    </source>
</evidence>
<keyword evidence="2" id="KW-1185">Reference proteome</keyword>
<sequence length="139" mass="14623">MRMPAIPQLLSRVLLPNDGVRANVVELLAVVLVTHPDQALWHILPPSVKPGTGGRSEAIDAALSIYVRVACAAGGSTVLGAFGVRGRLPARVRPPSRRPVSAAGVEARDALVLTLTAGRKLLRELISVSEAAPESGRER</sequence>
<protein>
    <submittedName>
        <fullName evidence="1">Uncharacterized protein</fullName>
    </submittedName>
</protein>
<proteinExistence type="predicted"/>